<dbReference type="Pfam" id="PF09784">
    <property type="entry name" value="L31"/>
    <property type="match status" value="1"/>
</dbReference>
<dbReference type="InterPro" id="IPR016340">
    <property type="entry name" value="Ribosomal_mL60"/>
</dbReference>
<evidence type="ECO:0008006" key="5">
    <source>
        <dbReference type="Google" id="ProtNLM"/>
    </source>
</evidence>
<dbReference type="GO" id="GO:0005762">
    <property type="term" value="C:mitochondrial large ribosomal subunit"/>
    <property type="evidence" value="ECO:0007669"/>
    <property type="project" value="TreeGrafter"/>
</dbReference>
<protein>
    <recommendedName>
        <fullName evidence="5">54S ribosomal protein L31, mitochondrial</fullName>
    </recommendedName>
</protein>
<dbReference type="STRING" id="200324.A0A2N5VCH8"/>
<accession>A0A2N5VCH8</accession>
<evidence type="ECO:0000313" key="4">
    <source>
        <dbReference type="Proteomes" id="UP000235392"/>
    </source>
</evidence>
<keyword evidence="3" id="KW-1185">Reference proteome</keyword>
<organism evidence="2 4">
    <name type="scientific">Puccinia coronata f. sp. avenae</name>
    <dbReference type="NCBI Taxonomy" id="200324"/>
    <lineage>
        <taxon>Eukaryota</taxon>
        <taxon>Fungi</taxon>
        <taxon>Dikarya</taxon>
        <taxon>Basidiomycota</taxon>
        <taxon>Pucciniomycotina</taxon>
        <taxon>Pucciniomycetes</taxon>
        <taxon>Pucciniales</taxon>
        <taxon>Pucciniaceae</taxon>
        <taxon>Puccinia</taxon>
    </lineage>
</organism>
<comment type="caution">
    <text evidence="2">The sequence shown here is derived from an EMBL/GenBank/DDBJ whole genome shotgun (WGS) entry which is preliminary data.</text>
</comment>
<evidence type="ECO:0000313" key="1">
    <source>
        <dbReference type="EMBL" id="PLW11452.1"/>
    </source>
</evidence>
<dbReference type="OrthoDB" id="2332379at2759"/>
<dbReference type="Proteomes" id="UP000235392">
    <property type="component" value="Unassembled WGS sequence"/>
</dbReference>
<sequence length="134" mass="15064">MAIMFPTFLTALSRAWQTRPSSSNPITHLAQAAFHSSSVASGGRLSKIPWRLSTTRKANLRKRLREVDSVIHAVKESGVQCDALTKAMELPTEAEMTPRDKYFVFSARSKGYRKGIHKVPHFTKITHRVNPKGF</sequence>
<dbReference type="AlphaFoldDB" id="A0A2N5VCH8"/>
<name>A0A2N5VCH8_9BASI</name>
<evidence type="ECO:0000313" key="3">
    <source>
        <dbReference type="Proteomes" id="UP000235388"/>
    </source>
</evidence>
<dbReference type="EMBL" id="PGCJ01001019">
    <property type="protein sequence ID" value="PLW11452.1"/>
    <property type="molecule type" value="Genomic_DNA"/>
</dbReference>
<proteinExistence type="predicted"/>
<evidence type="ECO:0000313" key="2">
    <source>
        <dbReference type="EMBL" id="PLW47708.1"/>
    </source>
</evidence>
<gene>
    <name evidence="1" type="ORF">PCANC_25671</name>
    <name evidence="2" type="ORF">PCASD_04048</name>
</gene>
<dbReference type="PANTHER" id="PTHR28271">
    <property type="entry name" value="54S RIBOSOMAL PROTEIN L31, MITOCHONDRIAL"/>
    <property type="match status" value="1"/>
</dbReference>
<dbReference type="GO" id="GO:0003735">
    <property type="term" value="F:structural constituent of ribosome"/>
    <property type="evidence" value="ECO:0007669"/>
    <property type="project" value="TreeGrafter"/>
</dbReference>
<reference evidence="3 4" key="1">
    <citation type="submission" date="2017-11" db="EMBL/GenBank/DDBJ databases">
        <title>De novo assembly and phasing of dikaryotic genomes from two isolates of Puccinia coronata f. sp. avenae, the causal agent of oat crown rust.</title>
        <authorList>
            <person name="Miller M.E."/>
            <person name="Zhang Y."/>
            <person name="Omidvar V."/>
            <person name="Sperschneider J."/>
            <person name="Schwessinger B."/>
            <person name="Raley C."/>
            <person name="Palmer J.M."/>
            <person name="Garnica D."/>
            <person name="Upadhyaya N."/>
            <person name="Rathjen J."/>
            <person name="Taylor J.M."/>
            <person name="Park R.F."/>
            <person name="Dodds P.N."/>
            <person name="Hirsch C.D."/>
            <person name="Kianian S.F."/>
            <person name="Figueroa M."/>
        </authorList>
    </citation>
    <scope>NUCLEOTIDE SEQUENCE [LARGE SCALE GENOMIC DNA]</scope>
    <source>
        <strain evidence="1">12NC29</strain>
        <strain evidence="2">12SD80</strain>
    </source>
</reference>
<dbReference type="EMBL" id="PGCI01000029">
    <property type="protein sequence ID" value="PLW47708.1"/>
    <property type="molecule type" value="Genomic_DNA"/>
</dbReference>
<dbReference type="PANTHER" id="PTHR28271:SF1">
    <property type="entry name" value="LARGE RIBOSOMAL SUBUNIT PROTEIN ML60"/>
    <property type="match status" value="1"/>
</dbReference>
<dbReference type="Proteomes" id="UP000235388">
    <property type="component" value="Unassembled WGS sequence"/>
</dbReference>